<feature type="region of interest" description="Disordered" evidence="1">
    <location>
        <begin position="209"/>
        <end position="233"/>
    </location>
</feature>
<dbReference type="InParanoid" id="A0A2J6TPU5"/>
<dbReference type="GeneID" id="36594514"/>
<sequence length="233" mass="25675">MSALGNPIVDMEVAEPQNNISRASVAADGGASISTEAVVLHKSIQSSLAALHGTVSITLPCSLTAFGKSLNKNLSPEIHLLIFDYIDSPVASACLGLTCKAFYKIHRARRGRVSLRDYIIYGPPEKDCLTNLGLLLKNCIPSHLAFDYKDGKFVTSTTLAKHFIAREDHELRLTGLLRYADNKISEGEAREEEFKSILKEKDRDVFARDTGSENWSANRTRHSREGGDELEVN</sequence>
<gene>
    <name evidence="2" type="ORF">K444DRAFT_660202</name>
</gene>
<dbReference type="RefSeq" id="XP_024741950.1">
    <property type="nucleotide sequence ID" value="XM_024886437.1"/>
</dbReference>
<dbReference type="EMBL" id="KZ613747">
    <property type="protein sequence ID" value="PMD65046.1"/>
    <property type="molecule type" value="Genomic_DNA"/>
</dbReference>
<dbReference type="Proteomes" id="UP000235371">
    <property type="component" value="Unassembled WGS sequence"/>
</dbReference>
<dbReference type="OrthoDB" id="3564351at2759"/>
<reference evidence="2 3" key="1">
    <citation type="submission" date="2016-04" db="EMBL/GenBank/DDBJ databases">
        <title>A degradative enzymes factory behind the ericoid mycorrhizal symbiosis.</title>
        <authorList>
            <consortium name="DOE Joint Genome Institute"/>
            <person name="Martino E."/>
            <person name="Morin E."/>
            <person name="Grelet G."/>
            <person name="Kuo A."/>
            <person name="Kohler A."/>
            <person name="Daghino S."/>
            <person name="Barry K."/>
            <person name="Choi C."/>
            <person name="Cichocki N."/>
            <person name="Clum A."/>
            <person name="Copeland A."/>
            <person name="Hainaut M."/>
            <person name="Haridas S."/>
            <person name="Labutti K."/>
            <person name="Lindquist E."/>
            <person name="Lipzen A."/>
            <person name="Khouja H.-R."/>
            <person name="Murat C."/>
            <person name="Ohm R."/>
            <person name="Olson A."/>
            <person name="Spatafora J."/>
            <person name="Veneault-Fourrey C."/>
            <person name="Henrissat B."/>
            <person name="Grigoriev I."/>
            <person name="Martin F."/>
            <person name="Perotto S."/>
        </authorList>
    </citation>
    <scope>NUCLEOTIDE SEQUENCE [LARGE SCALE GENOMIC DNA]</scope>
    <source>
        <strain evidence="2 3">E</strain>
    </source>
</reference>
<protein>
    <recommendedName>
        <fullName evidence="4">F-box domain-containing protein</fullName>
    </recommendedName>
</protein>
<dbReference type="AlphaFoldDB" id="A0A2J6TPU5"/>
<name>A0A2J6TPU5_9HELO</name>
<keyword evidence="3" id="KW-1185">Reference proteome</keyword>
<evidence type="ECO:0008006" key="4">
    <source>
        <dbReference type="Google" id="ProtNLM"/>
    </source>
</evidence>
<organism evidence="2 3">
    <name type="scientific">Hyaloscypha bicolor E</name>
    <dbReference type="NCBI Taxonomy" id="1095630"/>
    <lineage>
        <taxon>Eukaryota</taxon>
        <taxon>Fungi</taxon>
        <taxon>Dikarya</taxon>
        <taxon>Ascomycota</taxon>
        <taxon>Pezizomycotina</taxon>
        <taxon>Leotiomycetes</taxon>
        <taxon>Helotiales</taxon>
        <taxon>Hyaloscyphaceae</taxon>
        <taxon>Hyaloscypha</taxon>
        <taxon>Hyaloscypha bicolor</taxon>
    </lineage>
</organism>
<proteinExistence type="predicted"/>
<evidence type="ECO:0000256" key="1">
    <source>
        <dbReference type="SAM" id="MobiDB-lite"/>
    </source>
</evidence>
<accession>A0A2J6TPU5</accession>
<evidence type="ECO:0000313" key="3">
    <source>
        <dbReference type="Proteomes" id="UP000235371"/>
    </source>
</evidence>
<evidence type="ECO:0000313" key="2">
    <source>
        <dbReference type="EMBL" id="PMD65046.1"/>
    </source>
</evidence>